<reference evidence="2 3" key="1">
    <citation type="submission" date="2017-08" db="EMBL/GenBank/DDBJ databases">
        <title>Infants hospitalized years apart are colonized by the same room-sourced microbial strains.</title>
        <authorList>
            <person name="Brooks B."/>
            <person name="Olm M.R."/>
            <person name="Firek B.A."/>
            <person name="Baker R."/>
            <person name="Thomas B.C."/>
            <person name="Morowitz M.J."/>
            <person name="Banfield J.F."/>
        </authorList>
    </citation>
    <scope>NUCLEOTIDE SEQUENCE [LARGE SCALE GENOMIC DNA]</scope>
    <source>
        <strain evidence="2">S2_005_002_R2_33</strain>
    </source>
</reference>
<dbReference type="AlphaFoldDB" id="A0A2W5NMI3"/>
<feature type="region of interest" description="Disordered" evidence="1">
    <location>
        <begin position="270"/>
        <end position="371"/>
    </location>
</feature>
<sequence length="455" mass="51141">MSRPRKETASEQFDLFLPYIADLPMRDQREMMERPFFSLAKSKRAKPIDYTSPDGKLWVHVSANPDYGMATIWDADILIYCASMLADMARRGVNDVPRKLHLMPYDLLRAIGRPTTGRAYELLSQALDRLVATTIKTNIRAENRREATFSWLDGWNQLVDERTERSRGMTIELSNWFWEGVMMKGGVLSIDRAYFNITGGRERWLYKVARKHAGGAGEGGFAISMPVLFEKSGAEGQYRRFKFEMLKLVEKDDLPGYALSLETARDGEPMIRMRRVDGKGGAEKGLPAGPAANEDEMEDVVEQAFSSPRAPLPASETPAPAKPARRSTTPRARKVPASPEASNTAVSLGKPERKSSAGSARADANTRTDEPVVDASQLIRRTVIGLSEAATRGFMTDETIDYLRRTCPGWDLHALHAEFERWVSASPERTPADWQRAFIGWVKRHHEKHGRNLRG</sequence>
<dbReference type="Proteomes" id="UP000249082">
    <property type="component" value="Unassembled WGS sequence"/>
</dbReference>
<organism evidence="2 3">
    <name type="scientific">Novosphingobium pentaromativorans</name>
    <dbReference type="NCBI Taxonomy" id="205844"/>
    <lineage>
        <taxon>Bacteria</taxon>
        <taxon>Pseudomonadati</taxon>
        <taxon>Pseudomonadota</taxon>
        <taxon>Alphaproteobacteria</taxon>
        <taxon>Sphingomonadales</taxon>
        <taxon>Sphingomonadaceae</taxon>
        <taxon>Novosphingobium</taxon>
    </lineage>
</organism>
<dbReference type="EMBL" id="QFPX01000022">
    <property type="protein sequence ID" value="PZQ51975.1"/>
    <property type="molecule type" value="Genomic_DNA"/>
</dbReference>
<name>A0A2W5NMI3_9SPHN</name>
<dbReference type="InterPro" id="IPR018777">
    <property type="entry name" value="Replication_initiator_prot_A"/>
</dbReference>
<evidence type="ECO:0000256" key="1">
    <source>
        <dbReference type="SAM" id="MobiDB-lite"/>
    </source>
</evidence>
<accession>A0A2W5NMI3</accession>
<proteinExistence type="predicted"/>
<gene>
    <name evidence="2" type="ORF">DI555_20035</name>
</gene>
<evidence type="ECO:0000313" key="3">
    <source>
        <dbReference type="Proteomes" id="UP000249082"/>
    </source>
</evidence>
<dbReference type="Pfam" id="PF10134">
    <property type="entry name" value="RPA"/>
    <property type="match status" value="1"/>
</dbReference>
<evidence type="ECO:0000313" key="2">
    <source>
        <dbReference type="EMBL" id="PZQ51975.1"/>
    </source>
</evidence>
<comment type="caution">
    <text evidence="2">The sequence shown here is derived from an EMBL/GenBank/DDBJ whole genome shotgun (WGS) entry which is preliminary data.</text>
</comment>
<protein>
    <submittedName>
        <fullName evidence="2">Plasmid replication initiator protein</fullName>
    </submittedName>
</protein>
<feature type="compositionally biased region" description="Basic and acidic residues" evidence="1">
    <location>
        <begin position="270"/>
        <end position="282"/>
    </location>
</feature>